<feature type="transmembrane region" description="Helical" evidence="7">
    <location>
        <begin position="234"/>
        <end position="253"/>
    </location>
</feature>
<sequence>MSFNPIPLKYKNDDKPGAWPMLMYGLQWFLITIPIVLIITAVVGEFQLNTLAERTFYTQKLFALTGVGLVIQVLFGHRMPVVIGPASVLLIGIITTQASQVAEVYTAIVCGGVLLFLLSFSGWIKFLQRVFTVRIVIVILALIAFTLAPTILNLLFSDKANAFFSLYFSLAMVFLMLLGSNLLRGIWKSSIVLWGLLFGSVSYYLLAGNAAHQLNSQVTGTELSFFLPQLSFDPGILLSFLFCFIALFINELGSVQSVGTAIEATGMAHRTKRGLRFTGLMNIFSGGVGVIGPVDFSLSPGVIMSTGCASRYTLLPAGAALIFCAFFPDVIVFLSSIPKPVMGVILLYLMTTQLSSAFQLVVQDDALPNFNSCMTIAFPLMIALIISFMPVAVAEAMPPVLRPLLANGFVMGVIAVLLMEHVIYRNNRR</sequence>
<feature type="transmembrane region" description="Helical" evidence="7">
    <location>
        <begin position="131"/>
        <end position="156"/>
    </location>
</feature>
<evidence type="ECO:0000256" key="6">
    <source>
        <dbReference type="ARBA" id="ARBA00023136"/>
    </source>
</evidence>
<reference evidence="8 9" key="1">
    <citation type="journal article" date="2015" name="Microbes Environ.">
        <title>Distribution and evolution of nitrogen fixation genes in the phylum bacteroidetes.</title>
        <authorList>
            <person name="Inoue J."/>
            <person name="Oshima K."/>
            <person name="Suda W."/>
            <person name="Sakamoto M."/>
            <person name="Iino T."/>
            <person name="Noda S."/>
            <person name="Hongoh Y."/>
            <person name="Hattori M."/>
            <person name="Ohkuma M."/>
        </authorList>
    </citation>
    <scope>NUCLEOTIDE SEQUENCE [LARGE SCALE GENOMIC DNA]</scope>
    <source>
        <strain evidence="8 9">JCM 15093</strain>
    </source>
</reference>
<feature type="transmembrane region" description="Helical" evidence="7">
    <location>
        <begin position="341"/>
        <end position="362"/>
    </location>
</feature>
<feature type="transmembrane region" description="Helical" evidence="7">
    <location>
        <begin position="104"/>
        <end position="124"/>
    </location>
</feature>
<keyword evidence="6 7" id="KW-0472">Membrane</keyword>
<evidence type="ECO:0000256" key="4">
    <source>
        <dbReference type="ARBA" id="ARBA00022692"/>
    </source>
</evidence>
<evidence type="ECO:0000313" key="9">
    <source>
        <dbReference type="Proteomes" id="UP000027601"/>
    </source>
</evidence>
<keyword evidence="5 7" id="KW-1133">Transmembrane helix</keyword>
<dbReference type="STRING" id="1121097.GCA_000428125_03014"/>
<keyword evidence="9" id="KW-1185">Reference proteome</keyword>
<comment type="similarity">
    <text evidence="2">Belongs to the nucleobase:cation symporter-2 (NCS2) (TC 2.A.40) family.</text>
</comment>
<name>A0A069D4S6_9BACE</name>
<dbReference type="AlphaFoldDB" id="A0A069D4S6"/>
<dbReference type="eggNOG" id="COG2233">
    <property type="taxonomic scope" value="Bacteria"/>
</dbReference>
<keyword evidence="3" id="KW-0813">Transport</keyword>
<dbReference type="InterPro" id="IPR006043">
    <property type="entry name" value="NCS2"/>
</dbReference>
<evidence type="ECO:0000256" key="1">
    <source>
        <dbReference type="ARBA" id="ARBA00004141"/>
    </source>
</evidence>
<evidence type="ECO:0000256" key="7">
    <source>
        <dbReference type="SAM" id="Phobius"/>
    </source>
</evidence>
<organism evidence="8 9">
    <name type="scientific">Bacteroides graminisolvens DSM 19988 = JCM 15093</name>
    <dbReference type="NCBI Taxonomy" id="1121097"/>
    <lineage>
        <taxon>Bacteria</taxon>
        <taxon>Pseudomonadati</taxon>
        <taxon>Bacteroidota</taxon>
        <taxon>Bacteroidia</taxon>
        <taxon>Bacteroidales</taxon>
        <taxon>Bacteroidaceae</taxon>
        <taxon>Bacteroides</taxon>
    </lineage>
</organism>
<comment type="subcellular location">
    <subcellularLocation>
        <location evidence="1">Membrane</location>
        <topology evidence="1">Multi-pass membrane protein</topology>
    </subcellularLocation>
</comment>
<feature type="transmembrane region" description="Helical" evidence="7">
    <location>
        <begin position="274"/>
        <end position="294"/>
    </location>
</feature>
<feature type="transmembrane region" description="Helical" evidence="7">
    <location>
        <begin position="374"/>
        <end position="392"/>
    </location>
</feature>
<comment type="caution">
    <text evidence="8">The sequence shown here is derived from an EMBL/GenBank/DDBJ whole genome shotgun (WGS) entry which is preliminary data.</text>
</comment>
<dbReference type="GO" id="GO:0042907">
    <property type="term" value="F:xanthine transmembrane transporter activity"/>
    <property type="evidence" value="ECO:0007669"/>
    <property type="project" value="TreeGrafter"/>
</dbReference>
<dbReference type="EMBL" id="BAJS01000031">
    <property type="protein sequence ID" value="GAK37888.1"/>
    <property type="molecule type" value="Genomic_DNA"/>
</dbReference>
<feature type="transmembrane region" description="Helical" evidence="7">
    <location>
        <begin position="162"/>
        <end position="179"/>
    </location>
</feature>
<dbReference type="Pfam" id="PF00860">
    <property type="entry name" value="Xan_ur_permease"/>
    <property type="match status" value="1"/>
</dbReference>
<gene>
    <name evidence="8" type="ORF">JCM15093_3176</name>
</gene>
<dbReference type="PANTHER" id="PTHR42810">
    <property type="entry name" value="PURINE PERMEASE C1399.01C-RELATED"/>
    <property type="match status" value="1"/>
</dbReference>
<dbReference type="GO" id="GO:0005886">
    <property type="term" value="C:plasma membrane"/>
    <property type="evidence" value="ECO:0007669"/>
    <property type="project" value="TreeGrafter"/>
</dbReference>
<evidence type="ECO:0000256" key="2">
    <source>
        <dbReference type="ARBA" id="ARBA00008821"/>
    </source>
</evidence>
<feature type="transmembrane region" description="Helical" evidence="7">
    <location>
        <begin position="314"/>
        <end position="334"/>
    </location>
</feature>
<accession>A0A069D4S6</accession>
<feature type="transmembrane region" description="Helical" evidence="7">
    <location>
        <begin position="21"/>
        <end position="44"/>
    </location>
</feature>
<feature type="transmembrane region" description="Helical" evidence="7">
    <location>
        <begin position="404"/>
        <end position="424"/>
    </location>
</feature>
<dbReference type="NCBIfam" id="NF037981">
    <property type="entry name" value="NCS2_1"/>
    <property type="match status" value="1"/>
</dbReference>
<evidence type="ECO:0000256" key="5">
    <source>
        <dbReference type="ARBA" id="ARBA00022989"/>
    </source>
</evidence>
<evidence type="ECO:0000313" key="8">
    <source>
        <dbReference type="EMBL" id="GAK37888.1"/>
    </source>
</evidence>
<feature type="transmembrane region" description="Helical" evidence="7">
    <location>
        <begin position="191"/>
        <end position="214"/>
    </location>
</feature>
<proteinExistence type="inferred from homology"/>
<dbReference type="Proteomes" id="UP000027601">
    <property type="component" value="Unassembled WGS sequence"/>
</dbReference>
<protein>
    <submittedName>
        <fullName evidence="8">Xanthine permease</fullName>
    </submittedName>
</protein>
<evidence type="ECO:0000256" key="3">
    <source>
        <dbReference type="ARBA" id="ARBA00022448"/>
    </source>
</evidence>
<dbReference type="RefSeq" id="WP_034782374.1">
    <property type="nucleotide sequence ID" value="NZ_ATZI01000023.1"/>
</dbReference>
<dbReference type="OrthoDB" id="9805749at2"/>
<keyword evidence="4 7" id="KW-0812">Transmembrane</keyword>
<dbReference type="PANTHER" id="PTHR42810:SF1">
    <property type="entry name" value="PURINE PERMEASE YWDJ-RELATED"/>
    <property type="match status" value="1"/>
</dbReference>
<feature type="transmembrane region" description="Helical" evidence="7">
    <location>
        <begin position="81"/>
        <end position="98"/>
    </location>
</feature>